<organism evidence="2 3">
    <name type="scientific">Microbacterium hydrocarbonoxydans</name>
    <dbReference type="NCBI Taxonomy" id="273678"/>
    <lineage>
        <taxon>Bacteria</taxon>
        <taxon>Bacillati</taxon>
        <taxon>Actinomycetota</taxon>
        <taxon>Actinomycetes</taxon>
        <taxon>Micrococcales</taxon>
        <taxon>Microbacteriaceae</taxon>
        <taxon>Microbacterium</taxon>
    </lineage>
</organism>
<dbReference type="AlphaFoldDB" id="A0A0M2HQH6"/>
<protein>
    <submittedName>
        <fullName evidence="2">Uncharacterized protein</fullName>
    </submittedName>
</protein>
<dbReference type="PATRIC" id="fig|273678.4.peg.568"/>
<accession>A0A0M2HQH6</accession>
<evidence type="ECO:0000313" key="2">
    <source>
        <dbReference type="EMBL" id="KJL48946.1"/>
    </source>
</evidence>
<dbReference type="Proteomes" id="UP000033900">
    <property type="component" value="Unassembled WGS sequence"/>
</dbReference>
<keyword evidence="1" id="KW-0812">Transmembrane</keyword>
<comment type="caution">
    <text evidence="2">The sequence shown here is derived from an EMBL/GenBank/DDBJ whole genome shotgun (WGS) entry which is preliminary data.</text>
</comment>
<dbReference type="STRING" id="273678.RS84_00576"/>
<reference evidence="2 3" key="1">
    <citation type="submission" date="2015-02" db="EMBL/GenBank/DDBJ databases">
        <title>Draft genome sequences of ten Microbacterium spp. with emphasis on heavy metal contaminated environments.</title>
        <authorList>
            <person name="Corretto E."/>
        </authorList>
    </citation>
    <scope>NUCLEOTIDE SEQUENCE [LARGE SCALE GENOMIC DNA]</scope>
    <source>
        <strain evidence="2 3">SA35</strain>
    </source>
</reference>
<dbReference type="EMBL" id="JYJB01000005">
    <property type="protein sequence ID" value="KJL48946.1"/>
    <property type="molecule type" value="Genomic_DNA"/>
</dbReference>
<proteinExistence type="predicted"/>
<keyword evidence="3" id="KW-1185">Reference proteome</keyword>
<gene>
    <name evidence="2" type="ORF">RS84_00576</name>
</gene>
<evidence type="ECO:0000313" key="3">
    <source>
        <dbReference type="Proteomes" id="UP000033900"/>
    </source>
</evidence>
<sequence>MLIVRIAIALGLAMLLLVGAWSDSHGESRTGPALCVASGVSASSVSGHQEVTAVDDVAAADLGIVGACALLVFLLVLTARRMLRSLTMFRLGRVATASAPPRAGPATLLQPLTLTQLSVSRT</sequence>
<name>A0A0M2HQH6_9MICO</name>
<evidence type="ECO:0000256" key="1">
    <source>
        <dbReference type="SAM" id="Phobius"/>
    </source>
</evidence>
<keyword evidence="1" id="KW-1133">Transmembrane helix</keyword>
<feature type="transmembrane region" description="Helical" evidence="1">
    <location>
        <begin position="62"/>
        <end position="83"/>
    </location>
</feature>
<keyword evidence="1" id="KW-0472">Membrane</keyword>